<feature type="domain" description="Tn3 transposase DDE" evidence="1">
    <location>
        <begin position="58"/>
        <end position="188"/>
    </location>
</feature>
<protein>
    <recommendedName>
        <fullName evidence="1">Tn3 transposase DDE domain-containing protein</fullName>
    </recommendedName>
</protein>
<dbReference type="EMBL" id="BMSA01000065">
    <property type="protein sequence ID" value="GGU00097.1"/>
    <property type="molecule type" value="Genomic_DNA"/>
</dbReference>
<dbReference type="Pfam" id="PF01526">
    <property type="entry name" value="DDE_Tnp_Tn3"/>
    <property type="match status" value="1"/>
</dbReference>
<accession>A0A918HRV5</accession>
<reference evidence="2" key="1">
    <citation type="journal article" date="2014" name="Int. J. Syst. Evol. Microbiol.">
        <title>Complete genome sequence of Corynebacterium casei LMG S-19264T (=DSM 44701T), isolated from a smear-ripened cheese.</title>
        <authorList>
            <consortium name="US DOE Joint Genome Institute (JGI-PGF)"/>
            <person name="Walter F."/>
            <person name="Albersmeier A."/>
            <person name="Kalinowski J."/>
            <person name="Ruckert C."/>
        </authorList>
    </citation>
    <scope>NUCLEOTIDE SEQUENCE</scope>
    <source>
        <strain evidence="2">JCM 4125</strain>
    </source>
</reference>
<dbReference type="GO" id="GO:0006313">
    <property type="term" value="P:DNA transposition"/>
    <property type="evidence" value="ECO:0007669"/>
    <property type="project" value="InterPro"/>
</dbReference>
<gene>
    <name evidence="2" type="ORF">GCM10010226_91310</name>
</gene>
<keyword evidence="3" id="KW-1185">Reference proteome</keyword>
<name>A0A918HRV5_9ACTN</name>
<sequence>MAERLEEAGKDAKVSIEVQPNGRAKLNVDALGALGEPKSLRWLRRRVERMLPKIDLPDLLFEVHSWTGFLDDFVPLGDGTTRMKDLHTSVVALLVSEACNIGLTPVVNPAIEALTRSRLVHVDQYYLGADTITAANTALIAAQAKVPIVRYWGDGLLASVDGLRFVVPVRTINAVTSPKYFGFKRGIT</sequence>
<proteinExistence type="predicted"/>
<dbReference type="InterPro" id="IPR002513">
    <property type="entry name" value="Tn3_Tnp_DDE_dom"/>
</dbReference>
<evidence type="ECO:0000313" key="3">
    <source>
        <dbReference type="Proteomes" id="UP000646776"/>
    </source>
</evidence>
<dbReference type="AlphaFoldDB" id="A0A918HRV5"/>
<comment type="caution">
    <text evidence="2">The sequence shown here is derived from an EMBL/GenBank/DDBJ whole genome shotgun (WGS) entry which is preliminary data.</text>
</comment>
<reference evidence="2" key="2">
    <citation type="submission" date="2020-09" db="EMBL/GenBank/DDBJ databases">
        <authorList>
            <person name="Sun Q."/>
            <person name="Ohkuma M."/>
        </authorList>
    </citation>
    <scope>NUCLEOTIDE SEQUENCE</scope>
    <source>
        <strain evidence="2">JCM 4125</strain>
    </source>
</reference>
<organism evidence="2 3">
    <name type="scientific">Streptomyces phaeofaciens</name>
    <dbReference type="NCBI Taxonomy" id="68254"/>
    <lineage>
        <taxon>Bacteria</taxon>
        <taxon>Bacillati</taxon>
        <taxon>Actinomycetota</taxon>
        <taxon>Actinomycetes</taxon>
        <taxon>Kitasatosporales</taxon>
        <taxon>Streptomycetaceae</taxon>
        <taxon>Streptomyces</taxon>
    </lineage>
</organism>
<evidence type="ECO:0000259" key="1">
    <source>
        <dbReference type="Pfam" id="PF01526"/>
    </source>
</evidence>
<dbReference type="GO" id="GO:0004803">
    <property type="term" value="F:transposase activity"/>
    <property type="evidence" value="ECO:0007669"/>
    <property type="project" value="InterPro"/>
</dbReference>
<evidence type="ECO:0000313" key="2">
    <source>
        <dbReference type="EMBL" id="GGU00097.1"/>
    </source>
</evidence>
<dbReference type="Proteomes" id="UP000646776">
    <property type="component" value="Unassembled WGS sequence"/>
</dbReference>